<proteinExistence type="predicted"/>
<name>A0A392S878_9FABA</name>
<keyword evidence="2" id="KW-1185">Reference proteome</keyword>
<sequence length="38" mass="4208">SSPLSELPGFALRSWGEQLSASYPGEQFRYAGIVDMLF</sequence>
<reference evidence="1 2" key="1">
    <citation type="journal article" date="2018" name="Front. Plant Sci.">
        <title>Red Clover (Trifolium pratense) and Zigzag Clover (T. medium) - A Picture of Genomic Similarities and Differences.</title>
        <authorList>
            <person name="Dluhosova J."/>
            <person name="Istvanek J."/>
            <person name="Nedelnik J."/>
            <person name="Repkova J."/>
        </authorList>
    </citation>
    <scope>NUCLEOTIDE SEQUENCE [LARGE SCALE GENOMIC DNA]</scope>
    <source>
        <strain evidence="2">cv. 10/8</strain>
        <tissue evidence="1">Leaf</tissue>
    </source>
</reference>
<organism evidence="1 2">
    <name type="scientific">Trifolium medium</name>
    <dbReference type="NCBI Taxonomy" id="97028"/>
    <lineage>
        <taxon>Eukaryota</taxon>
        <taxon>Viridiplantae</taxon>
        <taxon>Streptophyta</taxon>
        <taxon>Embryophyta</taxon>
        <taxon>Tracheophyta</taxon>
        <taxon>Spermatophyta</taxon>
        <taxon>Magnoliopsida</taxon>
        <taxon>eudicotyledons</taxon>
        <taxon>Gunneridae</taxon>
        <taxon>Pentapetalae</taxon>
        <taxon>rosids</taxon>
        <taxon>fabids</taxon>
        <taxon>Fabales</taxon>
        <taxon>Fabaceae</taxon>
        <taxon>Papilionoideae</taxon>
        <taxon>50 kb inversion clade</taxon>
        <taxon>NPAAA clade</taxon>
        <taxon>Hologalegina</taxon>
        <taxon>IRL clade</taxon>
        <taxon>Trifolieae</taxon>
        <taxon>Trifolium</taxon>
    </lineage>
</organism>
<evidence type="ECO:0000313" key="2">
    <source>
        <dbReference type="Proteomes" id="UP000265520"/>
    </source>
</evidence>
<accession>A0A392S878</accession>
<feature type="non-terminal residue" evidence="1">
    <location>
        <position position="1"/>
    </location>
</feature>
<evidence type="ECO:0000313" key="1">
    <source>
        <dbReference type="EMBL" id="MCI45048.1"/>
    </source>
</evidence>
<dbReference type="Proteomes" id="UP000265520">
    <property type="component" value="Unassembled WGS sequence"/>
</dbReference>
<protein>
    <submittedName>
        <fullName evidence="1">Uncharacterized protein</fullName>
    </submittedName>
</protein>
<comment type="caution">
    <text evidence="1">The sequence shown here is derived from an EMBL/GenBank/DDBJ whole genome shotgun (WGS) entry which is preliminary data.</text>
</comment>
<dbReference type="AlphaFoldDB" id="A0A392S878"/>
<dbReference type="EMBL" id="LXQA010338945">
    <property type="protein sequence ID" value="MCI45048.1"/>
    <property type="molecule type" value="Genomic_DNA"/>
</dbReference>